<name>A0A0C3A6Y8_9AGAM</name>
<dbReference type="EMBL" id="KN822006">
    <property type="protein sequence ID" value="KIM69448.1"/>
    <property type="molecule type" value="Genomic_DNA"/>
</dbReference>
<evidence type="ECO:0000313" key="3">
    <source>
        <dbReference type="Proteomes" id="UP000053989"/>
    </source>
</evidence>
<reference evidence="3" key="2">
    <citation type="submission" date="2015-01" db="EMBL/GenBank/DDBJ databases">
        <title>Evolutionary Origins and Diversification of the Mycorrhizal Mutualists.</title>
        <authorList>
            <consortium name="DOE Joint Genome Institute"/>
            <consortium name="Mycorrhizal Genomics Consortium"/>
            <person name="Kohler A."/>
            <person name="Kuo A."/>
            <person name="Nagy L.G."/>
            <person name="Floudas D."/>
            <person name="Copeland A."/>
            <person name="Barry K.W."/>
            <person name="Cichocki N."/>
            <person name="Veneault-Fourrey C."/>
            <person name="LaButti K."/>
            <person name="Lindquist E.A."/>
            <person name="Lipzen A."/>
            <person name="Lundell T."/>
            <person name="Morin E."/>
            <person name="Murat C."/>
            <person name="Riley R."/>
            <person name="Ohm R."/>
            <person name="Sun H."/>
            <person name="Tunlid A."/>
            <person name="Henrissat B."/>
            <person name="Grigoriev I.V."/>
            <person name="Hibbett D.S."/>
            <person name="Martin F."/>
        </authorList>
    </citation>
    <scope>NUCLEOTIDE SEQUENCE [LARGE SCALE GENOMIC DNA]</scope>
    <source>
        <strain evidence="3">Foug A</strain>
    </source>
</reference>
<dbReference type="AlphaFoldDB" id="A0A0C3A6Y8"/>
<dbReference type="HOGENOM" id="CLU_2851044_0_0_1"/>
<dbReference type="InParanoid" id="A0A0C3A6Y8"/>
<protein>
    <submittedName>
        <fullName evidence="2">Uncharacterized protein</fullName>
    </submittedName>
</protein>
<gene>
    <name evidence="2" type="ORF">SCLCIDRAFT_102563</name>
</gene>
<keyword evidence="3" id="KW-1185">Reference proteome</keyword>
<proteinExistence type="predicted"/>
<dbReference type="OrthoDB" id="3229437at2759"/>
<dbReference type="Proteomes" id="UP000053989">
    <property type="component" value="Unassembled WGS sequence"/>
</dbReference>
<evidence type="ECO:0000256" key="1">
    <source>
        <dbReference type="SAM" id="MobiDB-lite"/>
    </source>
</evidence>
<organism evidence="2 3">
    <name type="scientific">Scleroderma citrinum Foug A</name>
    <dbReference type="NCBI Taxonomy" id="1036808"/>
    <lineage>
        <taxon>Eukaryota</taxon>
        <taxon>Fungi</taxon>
        <taxon>Dikarya</taxon>
        <taxon>Basidiomycota</taxon>
        <taxon>Agaricomycotina</taxon>
        <taxon>Agaricomycetes</taxon>
        <taxon>Agaricomycetidae</taxon>
        <taxon>Boletales</taxon>
        <taxon>Sclerodermatineae</taxon>
        <taxon>Sclerodermataceae</taxon>
        <taxon>Scleroderma</taxon>
    </lineage>
</organism>
<feature type="region of interest" description="Disordered" evidence="1">
    <location>
        <begin position="1"/>
        <end position="30"/>
    </location>
</feature>
<sequence length="65" mass="7066">MADSCNVTQDTPSWASTTVQTENRSRPCGEPIQSRHHIVATCPLHGNQCHTLKDASEDLATSSNE</sequence>
<reference evidence="2 3" key="1">
    <citation type="submission" date="2014-04" db="EMBL/GenBank/DDBJ databases">
        <authorList>
            <consortium name="DOE Joint Genome Institute"/>
            <person name="Kuo A."/>
            <person name="Kohler A."/>
            <person name="Nagy L.G."/>
            <person name="Floudas D."/>
            <person name="Copeland A."/>
            <person name="Barry K.W."/>
            <person name="Cichocki N."/>
            <person name="Veneault-Fourrey C."/>
            <person name="LaButti K."/>
            <person name="Lindquist E.A."/>
            <person name="Lipzen A."/>
            <person name="Lundell T."/>
            <person name="Morin E."/>
            <person name="Murat C."/>
            <person name="Sun H."/>
            <person name="Tunlid A."/>
            <person name="Henrissat B."/>
            <person name="Grigoriev I.V."/>
            <person name="Hibbett D.S."/>
            <person name="Martin F."/>
            <person name="Nordberg H.P."/>
            <person name="Cantor M.N."/>
            <person name="Hua S.X."/>
        </authorList>
    </citation>
    <scope>NUCLEOTIDE SEQUENCE [LARGE SCALE GENOMIC DNA]</scope>
    <source>
        <strain evidence="2 3">Foug A</strain>
    </source>
</reference>
<accession>A0A0C3A6Y8</accession>
<feature type="compositionally biased region" description="Polar residues" evidence="1">
    <location>
        <begin position="1"/>
        <end position="22"/>
    </location>
</feature>
<evidence type="ECO:0000313" key="2">
    <source>
        <dbReference type="EMBL" id="KIM69448.1"/>
    </source>
</evidence>